<feature type="compositionally biased region" description="Low complexity" evidence="1">
    <location>
        <begin position="162"/>
        <end position="174"/>
    </location>
</feature>
<evidence type="ECO:0000313" key="2">
    <source>
        <dbReference type="Proteomes" id="UP000095280"/>
    </source>
</evidence>
<evidence type="ECO:0000256" key="1">
    <source>
        <dbReference type="SAM" id="MobiDB-lite"/>
    </source>
</evidence>
<dbReference type="WBParaSite" id="maker-unitig_32819-snap-gene-0.2-mRNA-1">
    <property type="protein sequence ID" value="maker-unitig_32819-snap-gene-0.2-mRNA-1"/>
    <property type="gene ID" value="maker-unitig_32819-snap-gene-0.2"/>
</dbReference>
<accession>A0A1I8FFI5</accession>
<dbReference type="Proteomes" id="UP000095280">
    <property type="component" value="Unplaced"/>
</dbReference>
<feature type="region of interest" description="Disordered" evidence="1">
    <location>
        <begin position="155"/>
        <end position="223"/>
    </location>
</feature>
<feature type="region of interest" description="Disordered" evidence="1">
    <location>
        <begin position="88"/>
        <end position="112"/>
    </location>
</feature>
<feature type="compositionally biased region" description="Basic residues" evidence="1">
    <location>
        <begin position="191"/>
        <end position="202"/>
    </location>
</feature>
<organism evidence="2 3">
    <name type="scientific">Macrostomum lignano</name>
    <dbReference type="NCBI Taxonomy" id="282301"/>
    <lineage>
        <taxon>Eukaryota</taxon>
        <taxon>Metazoa</taxon>
        <taxon>Spiralia</taxon>
        <taxon>Lophotrochozoa</taxon>
        <taxon>Platyhelminthes</taxon>
        <taxon>Rhabditophora</taxon>
        <taxon>Macrostomorpha</taxon>
        <taxon>Macrostomida</taxon>
        <taxon>Macrostomidae</taxon>
        <taxon>Macrostomum</taxon>
    </lineage>
</organism>
<keyword evidence="2" id="KW-1185">Reference proteome</keyword>
<sequence>MAASRSRSRLWGKRATFKYRQPFPLPPGKRDYQSCCLFKTFDVESVEGPQPPGSLDVPSSAPNFNGNAGGGGVSEDAFAFLEDLRPSQPPRQQRLAAGAAEQSEFDAPRSPESVSDRALAFKTRLLGASAAAVWRIRIPTCHWNWERRPVDWSMQPPGVGNGAAAGRTARARTAPSRCLSAWPSASSATCRLRRQPRRHRRPPPPPPPPLALPAPGFWRPLPASGHRPGRTLSICDCCGRPLAAGGPASDASTGFTLSLARQAAASAARPPPVPTLDAGTQTVGLLYPSALELRKLEAELQRNCEINQLVHHRCRRSSSSDDKLLAGGQTESSADAVDIPDYCQSVARLLAPSAANT</sequence>
<feature type="region of interest" description="Disordered" evidence="1">
    <location>
        <begin position="47"/>
        <end position="72"/>
    </location>
</feature>
<evidence type="ECO:0000313" key="3">
    <source>
        <dbReference type="WBParaSite" id="maker-unitig_32819-snap-gene-0.2-mRNA-1"/>
    </source>
</evidence>
<protein>
    <submittedName>
        <fullName evidence="3">Uncharacterized protein</fullName>
    </submittedName>
</protein>
<feature type="compositionally biased region" description="Pro residues" evidence="1">
    <location>
        <begin position="203"/>
        <end position="212"/>
    </location>
</feature>
<reference evidence="3" key="1">
    <citation type="submission" date="2016-11" db="UniProtKB">
        <authorList>
            <consortium name="WormBaseParasite"/>
        </authorList>
    </citation>
    <scope>IDENTIFICATION</scope>
</reference>
<dbReference type="AlphaFoldDB" id="A0A1I8FFI5"/>
<name>A0A1I8FFI5_9PLAT</name>
<proteinExistence type="predicted"/>